<accession>A0A7Z1N627</accession>
<name>A0A7Z1N627_STAHA</name>
<feature type="domain" description="Zinc-ribbon" evidence="3">
    <location>
        <begin position="3"/>
        <end position="24"/>
    </location>
</feature>
<comment type="caution">
    <text evidence="4">The sequence shown here is derived from an EMBL/GenBank/DDBJ whole genome shotgun (WGS) entry which is preliminary data.</text>
</comment>
<proteinExistence type="predicted"/>
<keyword evidence="2" id="KW-1133">Transmembrane helix</keyword>
<evidence type="ECO:0000259" key="3">
    <source>
        <dbReference type="Pfam" id="PF13240"/>
    </source>
</evidence>
<feature type="region of interest" description="Disordered" evidence="1">
    <location>
        <begin position="79"/>
        <end position="130"/>
    </location>
</feature>
<dbReference type="Proteomes" id="UP000238153">
    <property type="component" value="Unassembled WGS sequence"/>
</dbReference>
<dbReference type="EMBL" id="PGWX01000284">
    <property type="protein sequence ID" value="PPJ75003.1"/>
    <property type="molecule type" value="Genomic_DNA"/>
</dbReference>
<dbReference type="InterPro" id="IPR026870">
    <property type="entry name" value="Zinc_ribbon_dom"/>
</dbReference>
<feature type="transmembrane region" description="Helical" evidence="2">
    <location>
        <begin position="46"/>
        <end position="70"/>
    </location>
</feature>
<sequence>MNFCPRCGNKITKEQRFCSKCGNDLRIFEGDSIESQYEVAERKTSIWPFILVGLVVIGIIVSCCFAYYHFFLKEEEQPKQTATTTTHVKKDKDTTEEGKVSNDPIKAEKQKSKQSEDEKDKDATHSQAPKIDVMSEDFHKSFMQKDTRDSYMGIKPGMTRAEVEKRYGSSNRVFHKTEMDYLYTIYGNLAVAYELKGNKEVVREIGVAPLNVDEQTFIDKYSDYDKNNDAESYTYNTVKNNGFEILVTTKNGKIALIQCIPENHY</sequence>
<keyword evidence="2" id="KW-0472">Membrane</keyword>
<gene>
    <name evidence="4" type="ORF">CV019_06790</name>
</gene>
<evidence type="ECO:0000256" key="2">
    <source>
        <dbReference type="SAM" id="Phobius"/>
    </source>
</evidence>
<reference evidence="4 5" key="1">
    <citation type="submission" date="2017-11" db="EMBL/GenBank/DDBJ databases">
        <authorList>
            <person name="Founou R.C."/>
            <person name="Founou L."/>
            <person name="Allam M."/>
            <person name="Ismail A."/>
            <person name="Essack S.Y."/>
        </authorList>
    </citation>
    <scope>NUCLEOTIDE SEQUENCE [LARGE SCALE GENOMIC DNA]</scope>
    <source>
        <strain evidence="4 5">G811N2B1</strain>
    </source>
</reference>
<evidence type="ECO:0000313" key="4">
    <source>
        <dbReference type="EMBL" id="PPJ75003.1"/>
    </source>
</evidence>
<organism evidence="4 5">
    <name type="scientific">Staphylococcus haemolyticus</name>
    <dbReference type="NCBI Taxonomy" id="1283"/>
    <lineage>
        <taxon>Bacteria</taxon>
        <taxon>Bacillati</taxon>
        <taxon>Bacillota</taxon>
        <taxon>Bacilli</taxon>
        <taxon>Bacillales</taxon>
        <taxon>Staphylococcaceae</taxon>
        <taxon>Staphylococcus</taxon>
    </lineage>
</organism>
<dbReference type="AlphaFoldDB" id="A0A7Z1N627"/>
<dbReference type="RefSeq" id="WP_033079700.1">
    <property type="nucleotide sequence ID" value="NZ_CAXOHY010000004.1"/>
</dbReference>
<feature type="compositionally biased region" description="Basic and acidic residues" evidence="1">
    <location>
        <begin position="88"/>
        <end position="124"/>
    </location>
</feature>
<keyword evidence="2" id="KW-0812">Transmembrane</keyword>
<protein>
    <submittedName>
        <fullName evidence="4">Zinc ribbon domain-containing protein</fullName>
    </submittedName>
</protein>
<dbReference type="Pfam" id="PF13240">
    <property type="entry name" value="Zn_Ribbon_1"/>
    <property type="match status" value="1"/>
</dbReference>
<evidence type="ECO:0000313" key="5">
    <source>
        <dbReference type="Proteomes" id="UP000238153"/>
    </source>
</evidence>
<evidence type="ECO:0000256" key="1">
    <source>
        <dbReference type="SAM" id="MobiDB-lite"/>
    </source>
</evidence>
<dbReference type="KEGG" id="shh:ShL2_00319"/>